<dbReference type="EMBL" id="JAJSOW010000102">
    <property type="protein sequence ID" value="KAI9178566.1"/>
    <property type="molecule type" value="Genomic_DNA"/>
</dbReference>
<reference evidence="2" key="2">
    <citation type="submission" date="2023-02" db="EMBL/GenBank/DDBJ databases">
        <authorList>
            <person name="Swenson N.G."/>
            <person name="Wegrzyn J.L."/>
            <person name="Mcevoy S.L."/>
        </authorList>
    </citation>
    <scope>NUCLEOTIDE SEQUENCE</scope>
    <source>
        <strain evidence="2">91603</strain>
        <tissue evidence="2">Leaf</tissue>
    </source>
</reference>
<evidence type="ECO:0000313" key="2">
    <source>
        <dbReference type="EMBL" id="KAI9178566.1"/>
    </source>
</evidence>
<dbReference type="Proteomes" id="UP001064489">
    <property type="component" value="Chromosome 5"/>
</dbReference>
<dbReference type="AlphaFoldDB" id="A0AAD5IXN9"/>
<name>A0AAD5IXN9_ACENE</name>
<reference evidence="2" key="1">
    <citation type="journal article" date="2022" name="Plant J.">
        <title>Strategies of tolerance reflected in two North American maple genomes.</title>
        <authorList>
            <person name="McEvoy S.L."/>
            <person name="Sezen U.U."/>
            <person name="Trouern-Trend A."/>
            <person name="McMahon S.M."/>
            <person name="Schaberg P.G."/>
            <person name="Yang J."/>
            <person name="Wegrzyn J.L."/>
            <person name="Swenson N.G."/>
        </authorList>
    </citation>
    <scope>NUCLEOTIDE SEQUENCE</scope>
    <source>
        <strain evidence="2">91603</strain>
    </source>
</reference>
<keyword evidence="3" id="KW-1185">Reference proteome</keyword>
<gene>
    <name evidence="2" type="ORF">LWI28_027975</name>
</gene>
<dbReference type="PANTHER" id="PTHR33220:SF5">
    <property type="entry name" value="RRNA INTRON-ENCODED HOMING ENDONUCLEASE"/>
    <property type="match status" value="1"/>
</dbReference>
<feature type="region of interest" description="Disordered" evidence="1">
    <location>
        <begin position="1"/>
        <end position="22"/>
    </location>
</feature>
<comment type="caution">
    <text evidence="2">The sequence shown here is derived from an EMBL/GenBank/DDBJ whole genome shotgun (WGS) entry which is preliminary data.</text>
</comment>
<evidence type="ECO:0000256" key="1">
    <source>
        <dbReference type="SAM" id="MobiDB-lite"/>
    </source>
</evidence>
<proteinExistence type="predicted"/>
<dbReference type="PANTHER" id="PTHR33220">
    <property type="entry name" value="BNAA09G04420D PROTEIN"/>
    <property type="match status" value="1"/>
</dbReference>
<accession>A0AAD5IXN9</accession>
<protein>
    <submittedName>
        <fullName evidence="2">Uncharacterized protein</fullName>
    </submittedName>
</protein>
<sequence length="93" mass="10017">MALALAPSAQQRTPARTAPRKLNKERALAAPETNPVNHRVFERKLRPKPLGRGHACLGVTHRCPAKPLSSEETGGLGRGRILASRVPNGLRLA</sequence>
<evidence type="ECO:0000313" key="3">
    <source>
        <dbReference type="Proteomes" id="UP001064489"/>
    </source>
</evidence>
<organism evidence="2 3">
    <name type="scientific">Acer negundo</name>
    <name type="common">Box elder</name>
    <dbReference type="NCBI Taxonomy" id="4023"/>
    <lineage>
        <taxon>Eukaryota</taxon>
        <taxon>Viridiplantae</taxon>
        <taxon>Streptophyta</taxon>
        <taxon>Embryophyta</taxon>
        <taxon>Tracheophyta</taxon>
        <taxon>Spermatophyta</taxon>
        <taxon>Magnoliopsida</taxon>
        <taxon>eudicotyledons</taxon>
        <taxon>Gunneridae</taxon>
        <taxon>Pentapetalae</taxon>
        <taxon>rosids</taxon>
        <taxon>malvids</taxon>
        <taxon>Sapindales</taxon>
        <taxon>Sapindaceae</taxon>
        <taxon>Hippocastanoideae</taxon>
        <taxon>Acereae</taxon>
        <taxon>Acer</taxon>
    </lineage>
</organism>